<keyword evidence="2" id="KW-0720">Serine protease</keyword>
<gene>
    <name evidence="5" type="ORF">QE152_g25250</name>
</gene>
<sequence>MFLSNEEHYSLQSENNQELLSQVKMLIGGNRLELPLGGEDAVLQYTTRVPTGNAVVLVSSINIYYKWDQFEGDLINVTTEGKEGNICKGAPDWVYEEEVFGPDHAMWFSENGRKLAYIKFNDDYTETMIIPYYGIPGSLDSQHTKAVHIRYPNNFQFLLKLKTDDSKIFNLTLQKNYPS</sequence>
<accession>A0AAW1K289</accession>
<dbReference type="GO" id="GO:0008236">
    <property type="term" value="F:serine-type peptidase activity"/>
    <property type="evidence" value="ECO:0007669"/>
    <property type="project" value="UniProtKB-KW"/>
</dbReference>
<protein>
    <submittedName>
        <fullName evidence="5">Dipeptidyl peptidase IV (DPP IV) N-terminal region</fullName>
    </submittedName>
</protein>
<dbReference type="PANTHER" id="PTHR11731">
    <property type="entry name" value="PROTEASE FAMILY S9B,C DIPEPTIDYL-PEPTIDASE IV-RELATED"/>
    <property type="match status" value="1"/>
</dbReference>
<dbReference type="Pfam" id="PF00930">
    <property type="entry name" value="DPPIV_N"/>
    <property type="match status" value="1"/>
</dbReference>
<name>A0AAW1K289_POPJA</name>
<dbReference type="InterPro" id="IPR002469">
    <property type="entry name" value="Peptidase_S9B_N"/>
</dbReference>
<keyword evidence="3" id="KW-0325">Glycoprotein</keyword>
<evidence type="ECO:0000256" key="3">
    <source>
        <dbReference type="ARBA" id="ARBA00023180"/>
    </source>
</evidence>
<dbReference type="GO" id="GO:0005886">
    <property type="term" value="C:plasma membrane"/>
    <property type="evidence" value="ECO:0007669"/>
    <property type="project" value="TreeGrafter"/>
</dbReference>
<dbReference type="Gene3D" id="2.140.10.30">
    <property type="entry name" value="Dipeptidylpeptidase IV, N-terminal domain"/>
    <property type="match status" value="1"/>
</dbReference>
<keyword evidence="6" id="KW-1185">Reference proteome</keyword>
<dbReference type="GO" id="GO:0006508">
    <property type="term" value="P:proteolysis"/>
    <property type="evidence" value="ECO:0007669"/>
    <property type="project" value="InterPro"/>
</dbReference>
<evidence type="ECO:0000313" key="6">
    <source>
        <dbReference type="Proteomes" id="UP001458880"/>
    </source>
</evidence>
<dbReference type="GO" id="GO:0004177">
    <property type="term" value="F:aminopeptidase activity"/>
    <property type="evidence" value="ECO:0007669"/>
    <property type="project" value="UniProtKB-KW"/>
</dbReference>
<feature type="domain" description="Dipeptidylpeptidase IV N-terminal" evidence="4">
    <location>
        <begin position="40"/>
        <end position="153"/>
    </location>
</feature>
<dbReference type="EMBL" id="JASPKY010000273">
    <property type="protein sequence ID" value="KAK9711782.1"/>
    <property type="molecule type" value="Genomic_DNA"/>
</dbReference>
<reference evidence="5 6" key="1">
    <citation type="journal article" date="2024" name="BMC Genomics">
        <title>De novo assembly and annotation of Popillia japonica's genome with initial clues to its potential as an invasive pest.</title>
        <authorList>
            <person name="Cucini C."/>
            <person name="Boschi S."/>
            <person name="Funari R."/>
            <person name="Cardaioli E."/>
            <person name="Iannotti N."/>
            <person name="Marturano G."/>
            <person name="Paoli F."/>
            <person name="Bruttini M."/>
            <person name="Carapelli A."/>
            <person name="Frati F."/>
            <person name="Nardi F."/>
        </authorList>
    </citation>
    <scope>NUCLEOTIDE SEQUENCE [LARGE SCALE GENOMIC DNA]</scope>
    <source>
        <strain evidence="5">DMR45628</strain>
    </source>
</reference>
<keyword evidence="1" id="KW-0031">Aminopeptidase</keyword>
<keyword evidence="1" id="KW-0645">Protease</keyword>
<evidence type="ECO:0000313" key="5">
    <source>
        <dbReference type="EMBL" id="KAK9711782.1"/>
    </source>
</evidence>
<proteinExistence type="predicted"/>
<evidence type="ECO:0000256" key="2">
    <source>
        <dbReference type="ARBA" id="ARBA00022825"/>
    </source>
</evidence>
<keyword evidence="1" id="KW-0378">Hydrolase</keyword>
<dbReference type="PANTHER" id="PTHR11731:SF200">
    <property type="entry name" value="DIPEPTIDYL PEPTIDASE 10, ISOFORM B"/>
    <property type="match status" value="1"/>
</dbReference>
<dbReference type="InterPro" id="IPR050278">
    <property type="entry name" value="Serine_Prot_S9B/DPPIV"/>
</dbReference>
<dbReference type="SUPFAM" id="SSF82171">
    <property type="entry name" value="DPP6 N-terminal domain-like"/>
    <property type="match status" value="1"/>
</dbReference>
<evidence type="ECO:0000256" key="1">
    <source>
        <dbReference type="ARBA" id="ARBA00022438"/>
    </source>
</evidence>
<dbReference type="GO" id="GO:0008239">
    <property type="term" value="F:dipeptidyl-peptidase activity"/>
    <property type="evidence" value="ECO:0007669"/>
    <property type="project" value="TreeGrafter"/>
</dbReference>
<organism evidence="5 6">
    <name type="scientific">Popillia japonica</name>
    <name type="common">Japanese beetle</name>
    <dbReference type="NCBI Taxonomy" id="7064"/>
    <lineage>
        <taxon>Eukaryota</taxon>
        <taxon>Metazoa</taxon>
        <taxon>Ecdysozoa</taxon>
        <taxon>Arthropoda</taxon>
        <taxon>Hexapoda</taxon>
        <taxon>Insecta</taxon>
        <taxon>Pterygota</taxon>
        <taxon>Neoptera</taxon>
        <taxon>Endopterygota</taxon>
        <taxon>Coleoptera</taxon>
        <taxon>Polyphaga</taxon>
        <taxon>Scarabaeiformia</taxon>
        <taxon>Scarabaeidae</taxon>
        <taxon>Rutelinae</taxon>
        <taxon>Popillia</taxon>
    </lineage>
</organism>
<dbReference type="Proteomes" id="UP001458880">
    <property type="component" value="Unassembled WGS sequence"/>
</dbReference>
<dbReference type="AlphaFoldDB" id="A0AAW1K289"/>
<evidence type="ECO:0000259" key="4">
    <source>
        <dbReference type="Pfam" id="PF00930"/>
    </source>
</evidence>
<comment type="caution">
    <text evidence="5">The sequence shown here is derived from an EMBL/GenBank/DDBJ whole genome shotgun (WGS) entry which is preliminary data.</text>
</comment>